<name>A0A327L825_9BRAD</name>
<evidence type="ECO:0000313" key="2">
    <source>
        <dbReference type="EMBL" id="RAI43838.1"/>
    </source>
</evidence>
<dbReference type="InterPro" id="IPR000182">
    <property type="entry name" value="GNAT_dom"/>
</dbReference>
<gene>
    <name evidence="2" type="ORF">CH341_12175</name>
</gene>
<reference evidence="2 3" key="1">
    <citation type="submission" date="2017-07" db="EMBL/GenBank/DDBJ databases">
        <title>Draft Genome Sequences of Select Purple Nonsulfur Bacteria.</title>
        <authorList>
            <person name="Lasarre B."/>
            <person name="Mckinlay J.B."/>
        </authorList>
    </citation>
    <scope>NUCLEOTIDE SEQUENCE [LARGE SCALE GENOMIC DNA]</scope>
    <source>
        <strain evidence="2 3">DSM 5909</strain>
    </source>
</reference>
<dbReference type="EMBL" id="NPEX01000068">
    <property type="protein sequence ID" value="RAI43838.1"/>
    <property type="molecule type" value="Genomic_DNA"/>
</dbReference>
<dbReference type="SUPFAM" id="SSF55729">
    <property type="entry name" value="Acyl-CoA N-acyltransferases (Nat)"/>
    <property type="match status" value="1"/>
</dbReference>
<dbReference type="PROSITE" id="PS51186">
    <property type="entry name" value="GNAT"/>
    <property type="match status" value="1"/>
</dbReference>
<keyword evidence="2" id="KW-0808">Transferase</keyword>
<dbReference type="CDD" id="cd04301">
    <property type="entry name" value="NAT_SF"/>
    <property type="match status" value="1"/>
</dbReference>
<feature type="domain" description="N-acetyltransferase" evidence="1">
    <location>
        <begin position="8"/>
        <end position="171"/>
    </location>
</feature>
<dbReference type="InterPro" id="IPR016181">
    <property type="entry name" value="Acyl_CoA_acyltransferase"/>
</dbReference>
<evidence type="ECO:0000259" key="1">
    <source>
        <dbReference type="PROSITE" id="PS51186"/>
    </source>
</evidence>
<dbReference type="Pfam" id="PF00583">
    <property type="entry name" value="Acetyltransf_1"/>
    <property type="match status" value="1"/>
</dbReference>
<comment type="caution">
    <text evidence="2">The sequence shown here is derived from an EMBL/GenBank/DDBJ whole genome shotgun (WGS) entry which is preliminary data.</text>
</comment>
<dbReference type="PANTHER" id="PTHR43072:SF8">
    <property type="entry name" value="ACYLTRANSFERASE FABY-RELATED"/>
    <property type="match status" value="1"/>
</dbReference>
<accession>A0A327L825</accession>
<dbReference type="PANTHER" id="PTHR43072">
    <property type="entry name" value="N-ACETYLTRANSFERASE"/>
    <property type="match status" value="1"/>
</dbReference>
<proteinExistence type="predicted"/>
<dbReference type="Proteomes" id="UP000249130">
    <property type="component" value="Unassembled WGS sequence"/>
</dbReference>
<sequence length="178" mass="19343">MTLTPAPTTFRPATLADIPAVTAIYAHAVLTGTASFEIDPPDEAEMARRLERLQASGHPYLVAESEGAVLGYAYAGPYRMRPAYRFTVEDSIYVAPTAMRAGLGRALLFRLLVESERRGFRQMIAVIGDTGQIPSIALHRDAGFRLVGTLEGVGYKFDRWLGSVLMQRALGDGMATPP</sequence>
<dbReference type="AlphaFoldDB" id="A0A327L825"/>
<keyword evidence="3" id="KW-1185">Reference proteome</keyword>
<dbReference type="OrthoDB" id="5459937at2"/>
<evidence type="ECO:0000313" key="3">
    <source>
        <dbReference type="Proteomes" id="UP000249130"/>
    </source>
</evidence>
<protein>
    <submittedName>
        <fullName evidence="2">GNAT family N-acetyltransferase</fullName>
    </submittedName>
</protein>
<organism evidence="2 3">
    <name type="scientific">Rhodoplanes roseus</name>
    <dbReference type="NCBI Taxonomy" id="29409"/>
    <lineage>
        <taxon>Bacteria</taxon>
        <taxon>Pseudomonadati</taxon>
        <taxon>Pseudomonadota</taxon>
        <taxon>Alphaproteobacteria</taxon>
        <taxon>Hyphomicrobiales</taxon>
        <taxon>Nitrobacteraceae</taxon>
        <taxon>Rhodoplanes</taxon>
    </lineage>
</organism>
<dbReference type="Gene3D" id="3.40.630.30">
    <property type="match status" value="1"/>
</dbReference>
<dbReference type="GO" id="GO:0016747">
    <property type="term" value="F:acyltransferase activity, transferring groups other than amino-acyl groups"/>
    <property type="evidence" value="ECO:0007669"/>
    <property type="project" value="InterPro"/>
</dbReference>
<dbReference type="RefSeq" id="WP_111419306.1">
    <property type="nucleotide sequence ID" value="NZ_NPEX01000068.1"/>
</dbReference>